<dbReference type="PANTHER" id="PTHR44523">
    <property type="entry name" value="TETRATRICOPEPTIDE REPEAT PROTEIN 13"/>
    <property type="match status" value="1"/>
</dbReference>
<keyword evidence="2" id="KW-1185">Reference proteome</keyword>
<sequence length="319" mass="35834">DDARIDAEWIRAHAEEHLRGKYCAYCSQKRVKKTVSPLAWRPWFAIGLFDLIALNGAQAERDFTVALDLALSVKLRGDQEISFSVSSILRHLKAISLHNVNKFADAMETAVLNAHANPSALDAVLLVSQTLARASMFDRALVMIDLALPLMDSIPMSASSTGYVEILTDVLSIRRVTLQLRSWIQYRLGNVLEAEADARSCLELLPTDALCSYVHAICMLVSGRFVDTLKSAAPVLSRASDIRVNNTPEFVYLNYLKEWARYTHQHLTLPMSQFHWLSNLPNIFKQSWIKPIQLPSLVGYIEQPGIDYELRGLVLPIDT</sequence>
<reference evidence="1 2" key="1">
    <citation type="submission" date="2019-07" db="EMBL/GenBank/DDBJ databases">
        <title>Annotation for the trematode Paragonimus westermani.</title>
        <authorList>
            <person name="Choi Y.-J."/>
        </authorList>
    </citation>
    <scope>NUCLEOTIDE SEQUENCE [LARGE SCALE GENOMIC DNA]</scope>
    <source>
        <strain evidence="1">180907_Pwestermani</strain>
    </source>
</reference>
<evidence type="ECO:0000313" key="1">
    <source>
        <dbReference type="EMBL" id="KAF8560628.1"/>
    </source>
</evidence>
<proteinExistence type="predicted"/>
<accession>A0A8T0D1U5</accession>
<dbReference type="AlphaFoldDB" id="A0A8T0D1U5"/>
<gene>
    <name evidence="1" type="ORF">P879_07542</name>
</gene>
<protein>
    <submittedName>
        <fullName evidence="1">Uncharacterized protein</fullName>
    </submittedName>
</protein>
<evidence type="ECO:0000313" key="2">
    <source>
        <dbReference type="Proteomes" id="UP000699462"/>
    </source>
</evidence>
<dbReference type="Gene3D" id="1.25.40.10">
    <property type="entry name" value="Tetratricopeptide repeat domain"/>
    <property type="match status" value="1"/>
</dbReference>
<dbReference type="Proteomes" id="UP000699462">
    <property type="component" value="Unassembled WGS sequence"/>
</dbReference>
<dbReference type="InterPro" id="IPR011990">
    <property type="entry name" value="TPR-like_helical_dom_sf"/>
</dbReference>
<name>A0A8T0D1U5_9TREM</name>
<organism evidence="1 2">
    <name type="scientific">Paragonimus westermani</name>
    <dbReference type="NCBI Taxonomy" id="34504"/>
    <lineage>
        <taxon>Eukaryota</taxon>
        <taxon>Metazoa</taxon>
        <taxon>Spiralia</taxon>
        <taxon>Lophotrochozoa</taxon>
        <taxon>Platyhelminthes</taxon>
        <taxon>Trematoda</taxon>
        <taxon>Digenea</taxon>
        <taxon>Plagiorchiida</taxon>
        <taxon>Troglotremata</taxon>
        <taxon>Troglotrematidae</taxon>
        <taxon>Paragonimus</taxon>
    </lineage>
</organism>
<comment type="caution">
    <text evidence="1">The sequence shown here is derived from an EMBL/GenBank/DDBJ whole genome shotgun (WGS) entry which is preliminary data.</text>
</comment>
<dbReference type="OrthoDB" id="6232078at2759"/>
<dbReference type="EMBL" id="JTDF01022345">
    <property type="protein sequence ID" value="KAF8560628.1"/>
    <property type="molecule type" value="Genomic_DNA"/>
</dbReference>
<feature type="non-terminal residue" evidence="1">
    <location>
        <position position="319"/>
    </location>
</feature>
<dbReference type="SUPFAM" id="SSF48452">
    <property type="entry name" value="TPR-like"/>
    <property type="match status" value="1"/>
</dbReference>
<dbReference type="PANTHER" id="PTHR44523:SF1">
    <property type="entry name" value="TETRATRICOPEPTIDE REPEAT PROTEIN 13"/>
    <property type="match status" value="1"/>
</dbReference>